<dbReference type="AlphaFoldDB" id="A0A1I5AA97"/>
<evidence type="ECO:0000256" key="2">
    <source>
        <dbReference type="ARBA" id="ARBA00023002"/>
    </source>
</evidence>
<dbReference type="OrthoDB" id="3542748at2"/>
<name>A0A1I5AA97_PSUAM</name>
<dbReference type="PRINTS" id="PR00080">
    <property type="entry name" value="SDRFAMILY"/>
</dbReference>
<gene>
    <name evidence="3" type="ORF">SAMN05216207_101761</name>
</gene>
<evidence type="ECO:0000256" key="1">
    <source>
        <dbReference type="ARBA" id="ARBA00006484"/>
    </source>
</evidence>
<dbReference type="EMBL" id="FOUY01000017">
    <property type="protein sequence ID" value="SFN59395.1"/>
    <property type="molecule type" value="Genomic_DNA"/>
</dbReference>
<dbReference type="PRINTS" id="PR00081">
    <property type="entry name" value="GDHRDH"/>
</dbReference>
<keyword evidence="4" id="KW-1185">Reference proteome</keyword>
<dbReference type="Gene3D" id="3.40.50.720">
    <property type="entry name" value="NAD(P)-binding Rossmann-like Domain"/>
    <property type="match status" value="1"/>
</dbReference>
<accession>A0A1I5AA97</accession>
<proteinExistence type="inferred from homology"/>
<dbReference type="Pfam" id="PF13561">
    <property type="entry name" value="adh_short_C2"/>
    <property type="match status" value="1"/>
</dbReference>
<dbReference type="RefSeq" id="WP_093344533.1">
    <property type="nucleotide sequence ID" value="NZ_FOUY01000017.1"/>
</dbReference>
<keyword evidence="2" id="KW-0560">Oxidoreductase</keyword>
<dbReference type="PROSITE" id="PS00061">
    <property type="entry name" value="ADH_SHORT"/>
    <property type="match status" value="1"/>
</dbReference>
<sequence>MTHATHDLTGDVAVVTGGSRGIGAAVVTALAGAGASVVVAGGSEKHGRALVDELGPAHRYLPHDVSCEQSWDELTAAVRDDLGEITLLVNNAGVLDPGHDISETSVDNFDRHYRVNQLGVFLGMRAVAGAMKRAGAGSIVNLSSIGGHRGYANQIGYSTTKWAVRGMTKCAAVELGPHGVRVNSVAPGFVSTTMIDVMPGEQIDAVTAATPLGRRGTAEEIAGAVLFLAARDCPFMTGAELVVDGGLAL</sequence>
<dbReference type="SUPFAM" id="SSF51735">
    <property type="entry name" value="NAD(P)-binding Rossmann-fold domains"/>
    <property type="match status" value="1"/>
</dbReference>
<dbReference type="FunFam" id="3.40.50.720:FF:000084">
    <property type="entry name" value="Short-chain dehydrogenase reductase"/>
    <property type="match status" value="1"/>
</dbReference>
<dbReference type="InterPro" id="IPR002347">
    <property type="entry name" value="SDR_fam"/>
</dbReference>
<dbReference type="PANTHER" id="PTHR42760:SF133">
    <property type="entry name" value="3-OXOACYL-[ACYL-CARRIER-PROTEIN] REDUCTASE"/>
    <property type="match status" value="1"/>
</dbReference>
<dbReference type="GO" id="GO:0016616">
    <property type="term" value="F:oxidoreductase activity, acting on the CH-OH group of donors, NAD or NADP as acceptor"/>
    <property type="evidence" value="ECO:0007669"/>
    <property type="project" value="TreeGrafter"/>
</dbReference>
<dbReference type="PANTHER" id="PTHR42760">
    <property type="entry name" value="SHORT-CHAIN DEHYDROGENASES/REDUCTASES FAMILY MEMBER"/>
    <property type="match status" value="1"/>
</dbReference>
<reference evidence="3 4" key="1">
    <citation type="submission" date="2016-10" db="EMBL/GenBank/DDBJ databases">
        <authorList>
            <person name="de Groot N.N."/>
        </authorList>
    </citation>
    <scope>NUCLEOTIDE SEQUENCE [LARGE SCALE GENOMIC DNA]</scope>
    <source>
        <strain evidence="3 4">CGMCC 4.1877</strain>
    </source>
</reference>
<evidence type="ECO:0000313" key="4">
    <source>
        <dbReference type="Proteomes" id="UP000199614"/>
    </source>
</evidence>
<evidence type="ECO:0000313" key="3">
    <source>
        <dbReference type="EMBL" id="SFN59395.1"/>
    </source>
</evidence>
<dbReference type="InterPro" id="IPR036291">
    <property type="entry name" value="NAD(P)-bd_dom_sf"/>
</dbReference>
<dbReference type="InterPro" id="IPR020904">
    <property type="entry name" value="Sc_DH/Rdtase_CS"/>
</dbReference>
<protein>
    <submittedName>
        <fullName evidence="3">3alpha(Or 20beta)-hydroxysteroid dehydrogenase</fullName>
    </submittedName>
</protein>
<dbReference type="STRING" id="260086.SAMN05216207_101761"/>
<comment type="similarity">
    <text evidence="1">Belongs to the short-chain dehydrogenases/reductases (SDR) family.</text>
</comment>
<organism evidence="3 4">
    <name type="scientific">Pseudonocardia ammonioxydans</name>
    <dbReference type="NCBI Taxonomy" id="260086"/>
    <lineage>
        <taxon>Bacteria</taxon>
        <taxon>Bacillati</taxon>
        <taxon>Actinomycetota</taxon>
        <taxon>Actinomycetes</taxon>
        <taxon>Pseudonocardiales</taxon>
        <taxon>Pseudonocardiaceae</taxon>
        <taxon>Pseudonocardia</taxon>
    </lineage>
</organism>
<dbReference type="Proteomes" id="UP000199614">
    <property type="component" value="Unassembled WGS sequence"/>
</dbReference>